<sequence>MVLDLGEVLVRWDPLPALAAGVGEAEARAFLTEFDFDAWNHEQDAGRSFADAFAWLDQHAPRWSRHGRAYLEHFALSQVGEVEGSGAVVRALLAAGVPTFALTNWASETWSAALERFEVLRTFDDVLVSGEVGTAKPDPAIYAMAAERFGHPPSSLFFTDDKPANVEAARAAGWDAEVFTGADALAAALVARGVLDPDWA</sequence>
<dbReference type="Pfam" id="PF00702">
    <property type="entry name" value="Hydrolase"/>
    <property type="match status" value="1"/>
</dbReference>
<dbReference type="NCBIfam" id="TIGR01509">
    <property type="entry name" value="HAD-SF-IA-v3"/>
    <property type="match status" value="1"/>
</dbReference>
<evidence type="ECO:0000313" key="2">
    <source>
        <dbReference type="Proteomes" id="UP001500221"/>
    </source>
</evidence>
<dbReference type="Proteomes" id="UP001500221">
    <property type="component" value="Unassembled WGS sequence"/>
</dbReference>
<proteinExistence type="predicted"/>
<comment type="caution">
    <text evidence="1">The sequence shown here is derived from an EMBL/GenBank/DDBJ whole genome shotgun (WGS) entry which is preliminary data.</text>
</comment>
<dbReference type="InterPro" id="IPR023214">
    <property type="entry name" value="HAD_sf"/>
</dbReference>
<dbReference type="PANTHER" id="PTHR43611">
    <property type="entry name" value="ALPHA-D-GLUCOSE 1-PHOSPHATE PHOSPHATASE"/>
    <property type="match status" value="1"/>
</dbReference>
<dbReference type="PANTHER" id="PTHR43611:SF3">
    <property type="entry name" value="FLAVIN MONONUCLEOTIDE HYDROLASE 1, CHLOROPLATIC"/>
    <property type="match status" value="1"/>
</dbReference>
<dbReference type="InterPro" id="IPR036412">
    <property type="entry name" value="HAD-like_sf"/>
</dbReference>
<gene>
    <name evidence="1" type="ORF">GCM10023340_02990</name>
</gene>
<dbReference type="InterPro" id="IPR006439">
    <property type="entry name" value="HAD-SF_hydro_IA"/>
</dbReference>
<dbReference type="NCBIfam" id="TIGR01549">
    <property type="entry name" value="HAD-SF-IA-v1"/>
    <property type="match status" value="1"/>
</dbReference>
<organism evidence="1 2">
    <name type="scientific">Nocardioides marinquilinus</name>
    <dbReference type="NCBI Taxonomy" id="1210400"/>
    <lineage>
        <taxon>Bacteria</taxon>
        <taxon>Bacillati</taxon>
        <taxon>Actinomycetota</taxon>
        <taxon>Actinomycetes</taxon>
        <taxon>Propionibacteriales</taxon>
        <taxon>Nocardioidaceae</taxon>
        <taxon>Nocardioides</taxon>
    </lineage>
</organism>
<dbReference type="Gene3D" id="3.40.50.1000">
    <property type="entry name" value="HAD superfamily/HAD-like"/>
    <property type="match status" value="1"/>
</dbReference>
<dbReference type="EMBL" id="BAABKG010000001">
    <property type="protein sequence ID" value="GAA5141369.1"/>
    <property type="molecule type" value="Genomic_DNA"/>
</dbReference>
<dbReference type="PRINTS" id="PR00413">
    <property type="entry name" value="HADHALOGNASE"/>
</dbReference>
<name>A0ABP9P5X1_9ACTN</name>
<dbReference type="SUPFAM" id="SSF56784">
    <property type="entry name" value="HAD-like"/>
    <property type="match status" value="1"/>
</dbReference>
<keyword evidence="2" id="KW-1185">Reference proteome</keyword>
<accession>A0ABP9P5X1</accession>
<reference evidence="2" key="1">
    <citation type="journal article" date="2019" name="Int. J. Syst. Evol. Microbiol.">
        <title>The Global Catalogue of Microorganisms (GCM) 10K type strain sequencing project: providing services to taxonomists for standard genome sequencing and annotation.</title>
        <authorList>
            <consortium name="The Broad Institute Genomics Platform"/>
            <consortium name="The Broad Institute Genome Sequencing Center for Infectious Disease"/>
            <person name="Wu L."/>
            <person name="Ma J."/>
        </authorList>
    </citation>
    <scope>NUCLEOTIDE SEQUENCE [LARGE SCALE GENOMIC DNA]</scope>
    <source>
        <strain evidence="2">JCM 18459</strain>
    </source>
</reference>
<evidence type="ECO:0000313" key="1">
    <source>
        <dbReference type="EMBL" id="GAA5141369.1"/>
    </source>
</evidence>
<protein>
    <submittedName>
        <fullName evidence="1">HAD family phosphatase</fullName>
    </submittedName>
</protein>